<dbReference type="EMBL" id="JACOOW010000005">
    <property type="protein sequence ID" value="MBC5656315.1"/>
    <property type="molecule type" value="Genomic_DNA"/>
</dbReference>
<evidence type="ECO:0000256" key="7">
    <source>
        <dbReference type="ARBA" id="ARBA00023136"/>
    </source>
</evidence>
<dbReference type="RefSeq" id="WP_118469284.1">
    <property type="nucleotide sequence ID" value="NZ_JACOOW010000005.1"/>
</dbReference>
<evidence type="ECO:0000259" key="10">
    <source>
        <dbReference type="Pfam" id="PF04290"/>
    </source>
</evidence>
<proteinExistence type="inferred from homology"/>
<comment type="similarity">
    <text evidence="8">Belongs to the TRAP transporter small permease family.</text>
</comment>
<keyword evidence="2" id="KW-0813">Transport</keyword>
<evidence type="ECO:0000313" key="11">
    <source>
        <dbReference type="EMBL" id="MBC5656315.1"/>
    </source>
</evidence>
<feature type="transmembrane region" description="Helical" evidence="9">
    <location>
        <begin position="133"/>
        <end position="154"/>
    </location>
</feature>
<keyword evidence="3" id="KW-1003">Cell membrane</keyword>
<feature type="domain" description="Tripartite ATP-independent periplasmic transporters DctQ component" evidence="10">
    <location>
        <begin position="30"/>
        <end position="157"/>
    </location>
</feature>
<evidence type="ECO:0000256" key="3">
    <source>
        <dbReference type="ARBA" id="ARBA00022475"/>
    </source>
</evidence>
<dbReference type="AlphaFoldDB" id="A0AAW3X2R8"/>
<dbReference type="Proteomes" id="UP000653904">
    <property type="component" value="Unassembled WGS sequence"/>
</dbReference>
<evidence type="ECO:0000313" key="12">
    <source>
        <dbReference type="Proteomes" id="UP000653904"/>
    </source>
</evidence>
<evidence type="ECO:0000256" key="4">
    <source>
        <dbReference type="ARBA" id="ARBA00022519"/>
    </source>
</evidence>
<dbReference type="Pfam" id="PF04290">
    <property type="entry name" value="DctQ"/>
    <property type="match status" value="1"/>
</dbReference>
<evidence type="ECO:0000256" key="2">
    <source>
        <dbReference type="ARBA" id="ARBA00022448"/>
    </source>
</evidence>
<gene>
    <name evidence="11" type="ORF">H8S19_04420</name>
</gene>
<accession>A0AAW3X2R8</accession>
<keyword evidence="5 9" id="KW-0812">Transmembrane</keyword>
<keyword evidence="12" id="KW-1185">Reference proteome</keyword>
<keyword evidence="7 9" id="KW-0472">Membrane</keyword>
<feature type="transmembrane region" description="Helical" evidence="9">
    <location>
        <begin position="91"/>
        <end position="113"/>
    </location>
</feature>
<keyword evidence="4" id="KW-0997">Cell inner membrane</keyword>
<dbReference type="GO" id="GO:0015740">
    <property type="term" value="P:C4-dicarboxylate transport"/>
    <property type="evidence" value="ECO:0007669"/>
    <property type="project" value="TreeGrafter"/>
</dbReference>
<feature type="transmembrane region" description="Helical" evidence="9">
    <location>
        <begin position="49"/>
        <end position="70"/>
    </location>
</feature>
<evidence type="ECO:0000256" key="9">
    <source>
        <dbReference type="SAM" id="Phobius"/>
    </source>
</evidence>
<evidence type="ECO:0000256" key="5">
    <source>
        <dbReference type="ARBA" id="ARBA00022692"/>
    </source>
</evidence>
<comment type="subcellular location">
    <subcellularLocation>
        <location evidence="1">Cell inner membrane</location>
        <topology evidence="1">Multi-pass membrane protein</topology>
    </subcellularLocation>
</comment>
<evidence type="ECO:0000256" key="1">
    <source>
        <dbReference type="ARBA" id="ARBA00004429"/>
    </source>
</evidence>
<evidence type="ECO:0000256" key="8">
    <source>
        <dbReference type="ARBA" id="ARBA00038436"/>
    </source>
</evidence>
<reference evidence="11 12" key="1">
    <citation type="submission" date="2020-08" db="EMBL/GenBank/DDBJ databases">
        <title>Genome public.</title>
        <authorList>
            <person name="Liu C."/>
            <person name="Sun Q."/>
        </authorList>
    </citation>
    <scope>NUCLEOTIDE SEQUENCE [LARGE SCALE GENOMIC DNA]</scope>
    <source>
        <strain evidence="11 12">BX14</strain>
    </source>
</reference>
<dbReference type="InterPro" id="IPR055348">
    <property type="entry name" value="DctQ"/>
</dbReference>
<dbReference type="PANTHER" id="PTHR35011:SF2">
    <property type="entry name" value="2,3-DIKETO-L-GULONATE TRAP TRANSPORTER SMALL PERMEASE PROTEIN YIAM"/>
    <property type="match status" value="1"/>
</dbReference>
<protein>
    <submittedName>
        <fullName evidence="11">TRAP transporter small permease</fullName>
    </submittedName>
</protein>
<dbReference type="GO" id="GO:0022857">
    <property type="term" value="F:transmembrane transporter activity"/>
    <property type="evidence" value="ECO:0007669"/>
    <property type="project" value="TreeGrafter"/>
</dbReference>
<evidence type="ECO:0000256" key="6">
    <source>
        <dbReference type="ARBA" id="ARBA00022989"/>
    </source>
</evidence>
<dbReference type="PANTHER" id="PTHR35011">
    <property type="entry name" value="2,3-DIKETO-L-GULONATE TRAP TRANSPORTER SMALL PERMEASE PROTEIN YIAM"/>
    <property type="match status" value="1"/>
</dbReference>
<keyword evidence="6 9" id="KW-1133">Transmembrane helix</keyword>
<dbReference type="GeneID" id="79841119"/>
<feature type="transmembrane region" description="Helical" evidence="9">
    <location>
        <begin position="21"/>
        <end position="43"/>
    </location>
</feature>
<sequence>MAGLIEKLHKIGDVINTVARVALGVTSIALCIAVIGQFILRWFGATMPWATEFSCYIFVWTTMLGSAVASRHLLHIGVDMVINLCHGKTRQFMLVLADVILLFALVLFTISGWNYTVAQIPHLGTTIKVSLALFYAALPVSGLIMIYYTFVQLLENICYGEAKKIPLPGDEE</sequence>
<organism evidence="11 12">
    <name type="scientific">Clostridium segne</name>
    <dbReference type="NCBI Taxonomy" id="2763038"/>
    <lineage>
        <taxon>Bacteria</taxon>
        <taxon>Bacillati</taxon>
        <taxon>Bacillota</taxon>
        <taxon>Clostridia</taxon>
        <taxon>Eubacteriales</taxon>
        <taxon>Clostridiaceae</taxon>
        <taxon>Clostridium</taxon>
    </lineage>
</organism>
<comment type="caution">
    <text evidence="11">The sequence shown here is derived from an EMBL/GenBank/DDBJ whole genome shotgun (WGS) entry which is preliminary data.</text>
</comment>
<dbReference type="InterPro" id="IPR007387">
    <property type="entry name" value="TRAP_DctQ"/>
</dbReference>
<name>A0AAW3X2R8_9CLOT</name>
<dbReference type="GO" id="GO:0005886">
    <property type="term" value="C:plasma membrane"/>
    <property type="evidence" value="ECO:0007669"/>
    <property type="project" value="UniProtKB-SubCell"/>
</dbReference>